<feature type="coiled-coil region" evidence="1">
    <location>
        <begin position="138"/>
        <end position="169"/>
    </location>
</feature>
<dbReference type="GeneID" id="37285160"/>
<proteinExistence type="predicted"/>
<name>A0A345E7Q8_9EURY</name>
<evidence type="ECO:0000313" key="3">
    <source>
        <dbReference type="Proteomes" id="UP000253273"/>
    </source>
</evidence>
<evidence type="ECO:0000256" key="1">
    <source>
        <dbReference type="SAM" id="Coils"/>
    </source>
</evidence>
<dbReference type="OrthoDB" id="335017at2157"/>
<dbReference type="EMBL" id="CP031151">
    <property type="protein sequence ID" value="AXG08230.1"/>
    <property type="molecule type" value="Genomic_DNA"/>
</dbReference>
<dbReference type="KEGG" id="haj:DU500_17205"/>
<dbReference type="Proteomes" id="UP000253273">
    <property type="component" value="Plasmid pCBA1113-01"/>
</dbReference>
<reference evidence="2 3" key="1">
    <citation type="submission" date="2018-07" db="EMBL/GenBank/DDBJ databases">
        <title>Genome sequences of Haloplanus sp. CBA1113.</title>
        <authorList>
            <person name="Kim Y.B."/>
            <person name="Roh S.W."/>
        </authorList>
    </citation>
    <scope>NUCLEOTIDE SEQUENCE [LARGE SCALE GENOMIC DNA]</scope>
    <source>
        <strain evidence="2 3">CBA1113</strain>
        <plasmid evidence="2 3">pCBA1113-01</plasmid>
    </source>
</reference>
<gene>
    <name evidence="2" type="ORF">DU500_17205</name>
</gene>
<sequence length="399" mass="46270">MSHDQFSLFNETSIRKLFKERADSIKETIYNEDEGTILNANKADYVDWIVNEHRIQQPVIDTGEEALVREERTRDRIQKEEFVLCYPVAGNTDLFRYQPSSRRSTNFLAKVEDGLLKIDLDVTTPKQGSVQRKIDRARRYVENHLENLKEDIEDHNQTLEQNAEKWFSNRRVDVEREYDLLDGLDVPVLDRDDVSETFAALNVDRKQQITVKKPDPPDTAEPGTVPAIPEGDYRKIISAINDVGKNFEKNPELFEGKSEEQLRDFVLFYLQPLFEGTASGETFNMTGKSDIMLQYDGDPLFVAECAIWHGKEYYLEKISQLHKYLRWRDSKAAVVLFVRNKAMEPVRETIREKTTDHETVDALMETVDESWYEFQAHVPGDEGREVTLAVLAFNIPPIK</sequence>
<keyword evidence="3" id="KW-1185">Reference proteome</keyword>
<dbReference type="AlphaFoldDB" id="A0A345E7Q8"/>
<geneLocation type="plasmid" evidence="2 3">
    <name>pCBA1113-01</name>
</geneLocation>
<protein>
    <submittedName>
        <fullName evidence="2">Uncharacterized protein</fullName>
    </submittedName>
</protein>
<organism evidence="2 3">
    <name type="scientific">Haloplanus rubicundus</name>
    <dbReference type="NCBI Taxonomy" id="1547898"/>
    <lineage>
        <taxon>Archaea</taxon>
        <taxon>Methanobacteriati</taxon>
        <taxon>Methanobacteriota</taxon>
        <taxon>Stenosarchaea group</taxon>
        <taxon>Halobacteria</taxon>
        <taxon>Halobacteriales</taxon>
        <taxon>Haloferacaceae</taxon>
        <taxon>Haloplanus</taxon>
    </lineage>
</organism>
<keyword evidence="2" id="KW-0614">Plasmid</keyword>
<evidence type="ECO:0000313" key="2">
    <source>
        <dbReference type="EMBL" id="AXG08230.1"/>
    </source>
</evidence>
<dbReference type="RefSeq" id="WP_114587350.1">
    <property type="nucleotide sequence ID" value="NZ_CP031151.1"/>
</dbReference>
<accession>A0A345E7Q8</accession>
<keyword evidence="1" id="KW-0175">Coiled coil</keyword>